<dbReference type="InterPro" id="IPR015424">
    <property type="entry name" value="PyrdxlP-dep_Trfase"/>
</dbReference>
<dbReference type="EMBL" id="AHMT02000017">
    <property type="protein sequence ID" value="EQA63600.1"/>
    <property type="molecule type" value="Genomic_DNA"/>
</dbReference>
<evidence type="ECO:0000313" key="1">
    <source>
        <dbReference type="EMBL" id="EQA63600.1"/>
    </source>
</evidence>
<evidence type="ECO:0008006" key="3">
    <source>
        <dbReference type="Google" id="ProtNLM"/>
    </source>
</evidence>
<organism evidence="1 2">
    <name type="scientific">Leptospira alexanderi serovar Manhao 3 str. L 60</name>
    <dbReference type="NCBI Taxonomy" id="1049759"/>
    <lineage>
        <taxon>Bacteria</taxon>
        <taxon>Pseudomonadati</taxon>
        <taxon>Spirochaetota</taxon>
        <taxon>Spirochaetia</taxon>
        <taxon>Leptospirales</taxon>
        <taxon>Leptospiraceae</taxon>
        <taxon>Leptospira</taxon>
    </lineage>
</organism>
<dbReference type="AlphaFoldDB" id="V6I0A4"/>
<dbReference type="InterPro" id="IPR015421">
    <property type="entry name" value="PyrdxlP-dep_Trfase_major"/>
</dbReference>
<gene>
    <name evidence="1" type="ORF">LEP1GSC062_2414</name>
</gene>
<name>V6I0A4_9LEPT</name>
<dbReference type="Proteomes" id="UP000018747">
    <property type="component" value="Unassembled WGS sequence"/>
</dbReference>
<dbReference type="Gene3D" id="3.40.640.10">
    <property type="entry name" value="Type I PLP-dependent aspartate aminotransferase-like (Major domain)"/>
    <property type="match status" value="1"/>
</dbReference>
<reference evidence="1" key="1">
    <citation type="submission" date="2013-05" db="EMBL/GenBank/DDBJ databases">
        <authorList>
            <person name="Harkins D.M."/>
            <person name="Durkin A.S."/>
            <person name="Brinkac L.M."/>
            <person name="Haft D.H."/>
            <person name="Selengut J.D."/>
            <person name="Sanka R."/>
            <person name="DePew J."/>
            <person name="Purushe J."/>
            <person name="Hartskeerl R.A."/>
            <person name="Ahmed A."/>
            <person name="van der Linden H."/>
            <person name="Goris M.G.A."/>
            <person name="Vinetz J.M."/>
            <person name="Sutton G.G."/>
            <person name="Nierman W.C."/>
            <person name="Fouts D.E."/>
        </authorList>
    </citation>
    <scope>NUCLEOTIDE SEQUENCE [LARGE SCALE GENOMIC DNA]</scope>
    <source>
        <strain evidence="1">L 60</strain>
    </source>
</reference>
<proteinExistence type="predicted"/>
<keyword evidence="2" id="KW-1185">Reference proteome</keyword>
<evidence type="ECO:0000313" key="2">
    <source>
        <dbReference type="Proteomes" id="UP000018747"/>
    </source>
</evidence>
<sequence>MQYSIFGRKFSEQTGIGQLMDDLGCFHPGSCLLGGGNPAFIPEVTEVWKEIISKQIESGSIQRIIGSYESPSGIPELRETIASILSEESGTKITEDQIAITNGSQNAFYFLLNFFSGNFGNGQRKKFFFPFFPNISVTRIKLWSPIHSCPLHLRFKKSGINIINILYLWKSSIRFKIGNRMPVVSAFHDLRIRPVT</sequence>
<dbReference type="SUPFAM" id="SSF53383">
    <property type="entry name" value="PLP-dependent transferases"/>
    <property type="match status" value="1"/>
</dbReference>
<protein>
    <recommendedName>
        <fullName evidence="3">Aminotransferase, class I/II domain protein</fullName>
    </recommendedName>
</protein>
<comment type="caution">
    <text evidence="1">The sequence shown here is derived from an EMBL/GenBank/DDBJ whole genome shotgun (WGS) entry which is preliminary data.</text>
</comment>
<accession>V6I0A4</accession>